<dbReference type="OrthoDB" id="9554558at2"/>
<dbReference type="AlphaFoldDB" id="A0A1W6BW00"/>
<dbReference type="STRING" id="1121267.CCUN_0643"/>
<organism evidence="2 3">
    <name type="scientific">Campylobacter cuniculorum DSM 23162 = LMG 24588</name>
    <dbReference type="NCBI Taxonomy" id="1121267"/>
    <lineage>
        <taxon>Bacteria</taxon>
        <taxon>Pseudomonadati</taxon>
        <taxon>Campylobacterota</taxon>
        <taxon>Epsilonproteobacteria</taxon>
        <taxon>Campylobacterales</taxon>
        <taxon>Campylobacteraceae</taxon>
        <taxon>Campylobacter</taxon>
    </lineage>
</organism>
<protein>
    <submittedName>
        <fullName evidence="2">Uncharacterized protein</fullName>
    </submittedName>
</protein>
<sequence length="103" mass="12079">MKKIVFLVFFIVSFAFSIEHSLRSERGRFVFGQVNPSSTEQYLLDTQTGNMWHIVTEGKDLYLQRIYFIDENGNVSISLEPRPLEPPRPPRHRPPEPPRPPER</sequence>
<dbReference type="RefSeq" id="WP_027306278.1">
    <property type="nucleotide sequence ID" value="NZ_CP020867.1"/>
</dbReference>
<evidence type="ECO:0000313" key="3">
    <source>
        <dbReference type="Proteomes" id="UP000192902"/>
    </source>
</evidence>
<feature type="compositionally biased region" description="Basic and acidic residues" evidence="1">
    <location>
        <begin position="93"/>
        <end position="103"/>
    </location>
</feature>
<dbReference type="KEGG" id="ccun:CCUN_0643"/>
<gene>
    <name evidence="2" type="ORF">CCUN_0643</name>
</gene>
<evidence type="ECO:0000313" key="2">
    <source>
        <dbReference type="EMBL" id="ARJ56268.1"/>
    </source>
</evidence>
<dbReference type="EMBL" id="CP020867">
    <property type="protein sequence ID" value="ARJ56268.1"/>
    <property type="molecule type" value="Genomic_DNA"/>
</dbReference>
<dbReference type="Proteomes" id="UP000192902">
    <property type="component" value="Chromosome"/>
</dbReference>
<reference evidence="2 3" key="1">
    <citation type="submission" date="2017-04" db="EMBL/GenBank/DDBJ databases">
        <title>Complete genome sequence of the Campylobacter cuniculorum type strain LMG24588.</title>
        <authorList>
            <person name="Miller W.G."/>
            <person name="Yee E."/>
            <person name="Revez J."/>
            <person name="Bono J.L."/>
            <person name="Rossi M."/>
        </authorList>
    </citation>
    <scope>NUCLEOTIDE SEQUENCE [LARGE SCALE GENOMIC DNA]</scope>
    <source>
        <strain evidence="2 3">LMG 24588</strain>
    </source>
</reference>
<accession>A0A1W6BW00</accession>
<feature type="region of interest" description="Disordered" evidence="1">
    <location>
        <begin position="79"/>
        <end position="103"/>
    </location>
</feature>
<proteinExistence type="predicted"/>
<evidence type="ECO:0000256" key="1">
    <source>
        <dbReference type="SAM" id="MobiDB-lite"/>
    </source>
</evidence>
<name>A0A1W6BW00_9BACT</name>